<evidence type="ECO:0000256" key="14">
    <source>
        <dbReference type="ARBA" id="ARBA00046280"/>
    </source>
</evidence>
<dbReference type="GO" id="GO:0005789">
    <property type="term" value="C:endoplasmic reticulum membrane"/>
    <property type="evidence" value="ECO:0007669"/>
    <property type="project" value="UniProtKB-SubCell"/>
</dbReference>
<dbReference type="PROSITE" id="PS50192">
    <property type="entry name" value="T_SNARE"/>
    <property type="match status" value="1"/>
</dbReference>
<dbReference type="AlphaFoldDB" id="A0A226DKQ0"/>
<dbReference type="GO" id="GO:0015031">
    <property type="term" value="P:protein transport"/>
    <property type="evidence" value="ECO:0007669"/>
    <property type="project" value="UniProtKB-KW"/>
</dbReference>
<comment type="function">
    <text evidence="15">Required for vesicular transport from the ER to the Golgi complex. Functions as a SNARE involved in the docking process of ER-derived vesicles with the cis-Golgi membrane.</text>
</comment>
<dbReference type="FunFam" id="1.20.5.110:FF:000026">
    <property type="entry name" value="BET1 homolog"/>
    <property type="match status" value="1"/>
</dbReference>
<feature type="region of interest" description="Disordered" evidence="19">
    <location>
        <begin position="1"/>
        <end position="30"/>
    </location>
</feature>
<evidence type="ECO:0000256" key="18">
    <source>
        <dbReference type="ARBA" id="ARBA00077825"/>
    </source>
</evidence>
<dbReference type="Gene3D" id="1.20.5.110">
    <property type="match status" value="1"/>
</dbReference>
<dbReference type="SMART" id="SM00397">
    <property type="entry name" value="t_SNARE"/>
    <property type="match status" value="1"/>
</dbReference>
<keyword evidence="3" id="KW-0597">Phosphoprotein</keyword>
<feature type="transmembrane region" description="Helical" evidence="20">
    <location>
        <begin position="93"/>
        <end position="112"/>
    </location>
</feature>
<evidence type="ECO:0000256" key="1">
    <source>
        <dbReference type="ARBA" id="ARBA00004389"/>
    </source>
</evidence>
<keyword evidence="11 20" id="KW-0472">Membrane</keyword>
<evidence type="ECO:0000256" key="19">
    <source>
        <dbReference type="SAM" id="MobiDB-lite"/>
    </source>
</evidence>
<evidence type="ECO:0000256" key="6">
    <source>
        <dbReference type="ARBA" id="ARBA00022892"/>
    </source>
</evidence>
<dbReference type="CDD" id="cd15853">
    <property type="entry name" value="SNARE_Bet1"/>
    <property type="match status" value="1"/>
</dbReference>
<dbReference type="SUPFAM" id="SSF58038">
    <property type="entry name" value="SNARE fusion complex"/>
    <property type="match status" value="1"/>
</dbReference>
<feature type="domain" description="T-SNARE coiled-coil homology" evidence="21">
    <location>
        <begin position="23"/>
        <end position="85"/>
    </location>
</feature>
<evidence type="ECO:0000256" key="13">
    <source>
        <dbReference type="ARBA" id="ARBA00037962"/>
    </source>
</evidence>
<comment type="caution">
    <text evidence="22">The sequence shown here is derived from an EMBL/GenBank/DDBJ whole genome shotgun (WGS) entry which is preliminary data.</text>
</comment>
<dbReference type="GO" id="GO:0016192">
    <property type="term" value="P:vesicle-mediated transport"/>
    <property type="evidence" value="ECO:0007669"/>
    <property type="project" value="UniProtKB-KW"/>
</dbReference>
<evidence type="ECO:0000256" key="8">
    <source>
        <dbReference type="ARBA" id="ARBA00022989"/>
    </source>
</evidence>
<keyword evidence="4 20" id="KW-0812">Transmembrane</keyword>
<evidence type="ECO:0000256" key="16">
    <source>
        <dbReference type="ARBA" id="ARBA00063965"/>
    </source>
</evidence>
<evidence type="ECO:0000256" key="5">
    <source>
        <dbReference type="ARBA" id="ARBA00022824"/>
    </source>
</evidence>
<dbReference type="GO" id="GO:0005794">
    <property type="term" value="C:Golgi apparatus"/>
    <property type="evidence" value="ECO:0007669"/>
    <property type="project" value="UniProtKB-SubCell"/>
</dbReference>
<evidence type="ECO:0000313" key="22">
    <source>
        <dbReference type="EMBL" id="OXA45700.1"/>
    </source>
</evidence>
<evidence type="ECO:0000256" key="7">
    <source>
        <dbReference type="ARBA" id="ARBA00022927"/>
    </source>
</evidence>
<comment type="subunit">
    <text evidence="16">Interacts with SNARE complex members GOSR2, SEC22B and STX5. Interacts with LMAN1/ERGIC53. Interacts with STX17.</text>
</comment>
<sequence>MRRAAGGGNYPHYGNGSTHGGDSVLEPENDRMTDELKGKINSLKSLSIEIGSEVRDQNRYLGDMDNEFDSAGGFLGKAMGRVKKLASGHQSYIVVYLALFSFTVFFIIWLLVKFTS</sequence>
<evidence type="ECO:0000259" key="21">
    <source>
        <dbReference type="PROSITE" id="PS50192"/>
    </source>
</evidence>
<evidence type="ECO:0000313" key="23">
    <source>
        <dbReference type="Proteomes" id="UP000198287"/>
    </source>
</evidence>
<dbReference type="InterPro" id="IPR000727">
    <property type="entry name" value="T_SNARE_dom"/>
</dbReference>
<evidence type="ECO:0000256" key="4">
    <source>
        <dbReference type="ARBA" id="ARBA00022692"/>
    </source>
</evidence>
<dbReference type="Proteomes" id="UP000198287">
    <property type="component" value="Unassembled WGS sequence"/>
</dbReference>
<evidence type="ECO:0000256" key="11">
    <source>
        <dbReference type="ARBA" id="ARBA00023136"/>
    </source>
</evidence>
<name>A0A226DKQ0_FOLCA</name>
<reference evidence="22 23" key="1">
    <citation type="submission" date="2015-12" db="EMBL/GenBank/DDBJ databases">
        <title>The genome of Folsomia candida.</title>
        <authorList>
            <person name="Faddeeva A."/>
            <person name="Derks M.F."/>
            <person name="Anvar Y."/>
            <person name="Smit S."/>
            <person name="Van Straalen N."/>
            <person name="Roelofs D."/>
        </authorList>
    </citation>
    <scope>NUCLEOTIDE SEQUENCE [LARGE SCALE GENOMIC DNA]</scope>
    <source>
        <strain evidence="22 23">VU population</strain>
        <tissue evidence="22">Whole body</tissue>
    </source>
</reference>
<keyword evidence="8 20" id="KW-1133">Transmembrane helix</keyword>
<dbReference type="OrthoDB" id="261831at2759"/>
<evidence type="ECO:0000256" key="9">
    <source>
        <dbReference type="ARBA" id="ARBA00023034"/>
    </source>
</evidence>
<protein>
    <recommendedName>
        <fullName evidence="17">BET1 homolog</fullName>
    </recommendedName>
    <alternativeName>
        <fullName evidence="18">Golgi vesicular membrane-trafficking protein p18</fullName>
    </alternativeName>
</protein>
<evidence type="ECO:0000256" key="20">
    <source>
        <dbReference type="SAM" id="Phobius"/>
    </source>
</evidence>
<evidence type="ECO:0000256" key="10">
    <source>
        <dbReference type="ARBA" id="ARBA00023054"/>
    </source>
</evidence>
<keyword evidence="23" id="KW-1185">Reference proteome</keyword>
<keyword evidence="5" id="KW-0256">Endoplasmic reticulum</keyword>
<evidence type="ECO:0000256" key="2">
    <source>
        <dbReference type="ARBA" id="ARBA00022448"/>
    </source>
</evidence>
<evidence type="ECO:0000256" key="15">
    <source>
        <dbReference type="ARBA" id="ARBA00054011"/>
    </source>
</evidence>
<proteinExistence type="inferred from homology"/>
<keyword evidence="6" id="KW-0931">ER-Golgi transport</keyword>
<gene>
    <name evidence="22" type="ORF">Fcan01_19634</name>
</gene>
<evidence type="ECO:0000256" key="12">
    <source>
        <dbReference type="ARBA" id="ARBA00024188"/>
    </source>
</evidence>
<evidence type="ECO:0000256" key="3">
    <source>
        <dbReference type="ARBA" id="ARBA00022553"/>
    </source>
</evidence>
<keyword evidence="7" id="KW-0653">Protein transport</keyword>
<dbReference type="InterPro" id="IPR039899">
    <property type="entry name" value="BET1_SNARE"/>
</dbReference>
<comment type="similarity">
    <text evidence="13">Belongs to the BET1 family.</text>
</comment>
<dbReference type="OMA" id="ARQGCRW"/>
<comment type="subcellular location">
    <subcellularLocation>
        <location evidence="14">Endomembrane system</location>
        <topology evidence="14">Single-pass type IV membrane protein</topology>
    </subcellularLocation>
    <subcellularLocation>
        <location evidence="1">Endoplasmic reticulum membrane</location>
        <topology evidence="1">Single-pass membrane protein</topology>
    </subcellularLocation>
    <subcellularLocation>
        <location evidence="12">Golgi apparatus</location>
        <location evidence="12">cis-Golgi network membrane</location>
    </subcellularLocation>
</comment>
<dbReference type="STRING" id="158441.A0A226DKQ0"/>
<keyword evidence="10" id="KW-0175">Coiled coil</keyword>
<evidence type="ECO:0000256" key="17">
    <source>
        <dbReference type="ARBA" id="ARBA00071590"/>
    </source>
</evidence>
<accession>A0A226DKQ0</accession>
<organism evidence="22 23">
    <name type="scientific">Folsomia candida</name>
    <name type="common">Springtail</name>
    <dbReference type="NCBI Taxonomy" id="158441"/>
    <lineage>
        <taxon>Eukaryota</taxon>
        <taxon>Metazoa</taxon>
        <taxon>Ecdysozoa</taxon>
        <taxon>Arthropoda</taxon>
        <taxon>Hexapoda</taxon>
        <taxon>Collembola</taxon>
        <taxon>Entomobryomorpha</taxon>
        <taxon>Isotomoidea</taxon>
        <taxon>Isotomidae</taxon>
        <taxon>Proisotominae</taxon>
        <taxon>Folsomia</taxon>
    </lineage>
</organism>
<keyword evidence="2" id="KW-0813">Transport</keyword>
<dbReference type="PANTHER" id="PTHR12791">
    <property type="entry name" value="GOLGI SNARE BET1-RELATED"/>
    <property type="match status" value="1"/>
</dbReference>
<keyword evidence="9" id="KW-0333">Golgi apparatus</keyword>
<dbReference type="EMBL" id="LNIX01000017">
    <property type="protein sequence ID" value="OXA45700.1"/>
    <property type="molecule type" value="Genomic_DNA"/>
</dbReference>